<sequence length="76" mass="8822">PGVQKFAEMMKETMMIAHDEIIAHRVLQAQQYNKKRVPAPFKVNDLVYLSTENLSIPKLKARKLVPKYIGPFRILK</sequence>
<feature type="non-terminal residue" evidence="1">
    <location>
        <position position="1"/>
    </location>
</feature>
<dbReference type="STRING" id="1314781.A0A166N1J2"/>
<feature type="non-terminal residue" evidence="1">
    <location>
        <position position="76"/>
    </location>
</feature>
<proteinExistence type="predicted"/>
<dbReference type="InParanoid" id="A0A166N1J2"/>
<keyword evidence="2" id="KW-1185">Reference proteome</keyword>
<evidence type="ECO:0000313" key="1">
    <source>
        <dbReference type="EMBL" id="KZV78651.1"/>
    </source>
</evidence>
<protein>
    <submittedName>
        <fullName evidence="1">Uncharacterized protein</fullName>
    </submittedName>
</protein>
<dbReference type="OrthoDB" id="3227343at2759"/>
<dbReference type="Proteomes" id="UP000077266">
    <property type="component" value="Unassembled WGS sequence"/>
</dbReference>
<dbReference type="EMBL" id="KV426807">
    <property type="protein sequence ID" value="KZV78651.1"/>
    <property type="molecule type" value="Genomic_DNA"/>
</dbReference>
<gene>
    <name evidence="1" type="ORF">EXIGLDRAFT_579293</name>
</gene>
<evidence type="ECO:0000313" key="2">
    <source>
        <dbReference type="Proteomes" id="UP000077266"/>
    </source>
</evidence>
<organism evidence="1 2">
    <name type="scientific">Exidia glandulosa HHB12029</name>
    <dbReference type="NCBI Taxonomy" id="1314781"/>
    <lineage>
        <taxon>Eukaryota</taxon>
        <taxon>Fungi</taxon>
        <taxon>Dikarya</taxon>
        <taxon>Basidiomycota</taxon>
        <taxon>Agaricomycotina</taxon>
        <taxon>Agaricomycetes</taxon>
        <taxon>Auriculariales</taxon>
        <taxon>Exidiaceae</taxon>
        <taxon>Exidia</taxon>
    </lineage>
</organism>
<dbReference type="AlphaFoldDB" id="A0A166N1J2"/>
<accession>A0A166N1J2</accession>
<reference evidence="1 2" key="1">
    <citation type="journal article" date="2016" name="Mol. Biol. Evol.">
        <title>Comparative Genomics of Early-Diverging Mushroom-Forming Fungi Provides Insights into the Origins of Lignocellulose Decay Capabilities.</title>
        <authorList>
            <person name="Nagy L.G."/>
            <person name="Riley R."/>
            <person name="Tritt A."/>
            <person name="Adam C."/>
            <person name="Daum C."/>
            <person name="Floudas D."/>
            <person name="Sun H."/>
            <person name="Yadav J.S."/>
            <person name="Pangilinan J."/>
            <person name="Larsson K.H."/>
            <person name="Matsuura K."/>
            <person name="Barry K."/>
            <person name="Labutti K."/>
            <person name="Kuo R."/>
            <person name="Ohm R.A."/>
            <person name="Bhattacharya S.S."/>
            <person name="Shirouzu T."/>
            <person name="Yoshinaga Y."/>
            <person name="Martin F.M."/>
            <person name="Grigoriev I.V."/>
            <person name="Hibbett D.S."/>
        </authorList>
    </citation>
    <scope>NUCLEOTIDE SEQUENCE [LARGE SCALE GENOMIC DNA]</scope>
    <source>
        <strain evidence="1 2">HHB12029</strain>
    </source>
</reference>
<name>A0A166N1J2_EXIGL</name>